<dbReference type="KEGG" id="ehx:EMIHUDRAFT_469379"/>
<dbReference type="Proteomes" id="UP000013827">
    <property type="component" value="Unassembled WGS sequence"/>
</dbReference>
<proteinExistence type="inferred from homology"/>
<sequence length="381" mass="41442">MRVRFSDEDVDLGFPGEEALRGGSRYAKKLLCDGGSFVGTAGQCMVRASGGAWSAQDSDITGARQLSFFIESVLRPGGRARSMPASALRTLWTVAKPKTPMDDWLHLPQTVAPTGDYTAAERERLRASDPGVDGSPTSIVDSHFVRDLLANGAKPAPFAPAMEPEEWSEAVGVKLTDAKVRTIHGADIVATEAGLQPALQTEYFAAWELEDRPRRICLLTMDMTEDYRPYVGYLNDNIAALQSSFRSKGLPVFTSNWIRRPDDGLYGALDRFYGSAGVRSRENPTYIYLENGTLPMKEIAPTGEEIAAGLTIKSSHLSKRAAAPPVCRRRSTFLLKLRALGVDTLVIVGAWSEDCVAATAFDAVDKYNLDTVVVEDAIGET</sequence>
<reference evidence="4" key="1">
    <citation type="journal article" date="2013" name="Nature">
        <title>Pan genome of the phytoplankton Emiliania underpins its global distribution.</title>
        <authorList>
            <person name="Read B.A."/>
            <person name="Kegel J."/>
            <person name="Klute M.J."/>
            <person name="Kuo A."/>
            <person name="Lefebvre S.C."/>
            <person name="Maumus F."/>
            <person name="Mayer C."/>
            <person name="Miller J."/>
            <person name="Monier A."/>
            <person name="Salamov A."/>
            <person name="Young J."/>
            <person name="Aguilar M."/>
            <person name="Claverie J.M."/>
            <person name="Frickenhaus S."/>
            <person name="Gonzalez K."/>
            <person name="Herman E.K."/>
            <person name="Lin Y.C."/>
            <person name="Napier J."/>
            <person name="Ogata H."/>
            <person name="Sarno A.F."/>
            <person name="Shmutz J."/>
            <person name="Schroeder D."/>
            <person name="de Vargas C."/>
            <person name="Verret F."/>
            <person name="von Dassow P."/>
            <person name="Valentin K."/>
            <person name="Van de Peer Y."/>
            <person name="Wheeler G."/>
            <person name="Dacks J.B."/>
            <person name="Delwiche C.F."/>
            <person name="Dyhrman S.T."/>
            <person name="Glockner G."/>
            <person name="John U."/>
            <person name="Richards T."/>
            <person name="Worden A.Z."/>
            <person name="Zhang X."/>
            <person name="Grigoriev I.V."/>
            <person name="Allen A.E."/>
            <person name="Bidle K."/>
            <person name="Borodovsky M."/>
            <person name="Bowler C."/>
            <person name="Brownlee C."/>
            <person name="Cock J.M."/>
            <person name="Elias M."/>
            <person name="Gladyshev V.N."/>
            <person name="Groth M."/>
            <person name="Guda C."/>
            <person name="Hadaegh A."/>
            <person name="Iglesias-Rodriguez M.D."/>
            <person name="Jenkins J."/>
            <person name="Jones B.M."/>
            <person name="Lawson T."/>
            <person name="Leese F."/>
            <person name="Lindquist E."/>
            <person name="Lobanov A."/>
            <person name="Lomsadze A."/>
            <person name="Malik S.B."/>
            <person name="Marsh M.E."/>
            <person name="Mackinder L."/>
            <person name="Mock T."/>
            <person name="Mueller-Roeber B."/>
            <person name="Pagarete A."/>
            <person name="Parker M."/>
            <person name="Probert I."/>
            <person name="Quesneville H."/>
            <person name="Raines C."/>
            <person name="Rensing S.A."/>
            <person name="Riano-Pachon D.M."/>
            <person name="Richier S."/>
            <person name="Rokitta S."/>
            <person name="Shiraiwa Y."/>
            <person name="Soanes D.M."/>
            <person name="van der Giezen M."/>
            <person name="Wahlund T.M."/>
            <person name="Williams B."/>
            <person name="Wilson W."/>
            <person name="Wolfe G."/>
            <person name="Wurch L.L."/>
        </authorList>
    </citation>
    <scope>NUCLEOTIDE SEQUENCE</scope>
</reference>
<dbReference type="RefSeq" id="XP_005776649.1">
    <property type="nucleotide sequence ID" value="XM_005776592.1"/>
</dbReference>
<dbReference type="AlphaFoldDB" id="A0A0D3JL35"/>
<feature type="domain" description="Isochorismatase-like" evidence="2">
    <location>
        <begin position="218"/>
        <end position="379"/>
    </location>
</feature>
<evidence type="ECO:0000313" key="3">
    <source>
        <dbReference type="EnsemblProtists" id="EOD24220"/>
    </source>
</evidence>
<dbReference type="PaxDb" id="2903-EOD24220"/>
<dbReference type="HOGENOM" id="CLU_726525_0_0_1"/>
<name>A0A0D3JL35_EMIH1</name>
<comment type="similarity">
    <text evidence="1">Belongs to the isochorismatase family.</text>
</comment>
<evidence type="ECO:0000256" key="1">
    <source>
        <dbReference type="ARBA" id="ARBA00006336"/>
    </source>
</evidence>
<dbReference type="Gene3D" id="3.40.50.850">
    <property type="entry name" value="Isochorismatase-like"/>
    <property type="match status" value="1"/>
</dbReference>
<reference evidence="3" key="2">
    <citation type="submission" date="2024-10" db="UniProtKB">
        <authorList>
            <consortium name="EnsemblProtists"/>
        </authorList>
    </citation>
    <scope>IDENTIFICATION</scope>
</reference>
<dbReference type="Pfam" id="PF00857">
    <property type="entry name" value="Isochorismatase"/>
    <property type="match status" value="1"/>
</dbReference>
<organism evidence="3 4">
    <name type="scientific">Emiliania huxleyi (strain CCMP1516)</name>
    <dbReference type="NCBI Taxonomy" id="280463"/>
    <lineage>
        <taxon>Eukaryota</taxon>
        <taxon>Haptista</taxon>
        <taxon>Haptophyta</taxon>
        <taxon>Prymnesiophyceae</taxon>
        <taxon>Isochrysidales</taxon>
        <taxon>Noelaerhabdaceae</taxon>
        <taxon>Emiliania</taxon>
    </lineage>
</organism>
<dbReference type="SUPFAM" id="SSF52499">
    <property type="entry name" value="Isochorismatase-like hydrolases"/>
    <property type="match status" value="1"/>
</dbReference>
<keyword evidence="4" id="KW-1185">Reference proteome</keyword>
<dbReference type="InterPro" id="IPR000868">
    <property type="entry name" value="Isochorismatase-like_dom"/>
</dbReference>
<accession>A0A0D3JL35</accession>
<dbReference type="EnsemblProtists" id="EOD24220">
    <property type="protein sequence ID" value="EOD24220"/>
    <property type="gene ID" value="EMIHUDRAFT_469379"/>
</dbReference>
<dbReference type="InterPro" id="IPR036380">
    <property type="entry name" value="Isochorismatase-like_sf"/>
</dbReference>
<protein>
    <recommendedName>
        <fullName evidence="2">Isochorismatase-like domain-containing protein</fullName>
    </recommendedName>
</protein>
<evidence type="ECO:0000259" key="2">
    <source>
        <dbReference type="Pfam" id="PF00857"/>
    </source>
</evidence>
<evidence type="ECO:0000313" key="4">
    <source>
        <dbReference type="Proteomes" id="UP000013827"/>
    </source>
</evidence>
<dbReference type="GeneID" id="17269764"/>